<keyword evidence="1" id="KW-0433">Leucine-rich repeat</keyword>
<feature type="domain" description="F-box" evidence="4">
    <location>
        <begin position="102"/>
        <end position="149"/>
    </location>
</feature>
<reference evidence="5 6" key="1">
    <citation type="journal article" date="2019" name="Sci. Rep.">
        <title>Comparative genomics of chytrid fungi reveal insights into the obligate biotrophic and pathogenic lifestyle of Synchytrium endobioticum.</title>
        <authorList>
            <person name="van de Vossenberg B.T.L.H."/>
            <person name="Warris S."/>
            <person name="Nguyen H.D.T."/>
            <person name="van Gent-Pelzer M.P.E."/>
            <person name="Joly D.L."/>
            <person name="van de Geest H.C."/>
            <person name="Bonants P.J.M."/>
            <person name="Smith D.S."/>
            <person name="Levesque C.A."/>
            <person name="van der Lee T.A.J."/>
        </authorList>
    </citation>
    <scope>NUCLEOTIDE SEQUENCE [LARGE SCALE GENOMIC DNA]</scope>
    <source>
        <strain evidence="5 6">CBS 675.73</strain>
    </source>
</reference>
<feature type="region of interest" description="Disordered" evidence="3">
    <location>
        <begin position="452"/>
        <end position="485"/>
    </location>
</feature>
<comment type="caution">
    <text evidence="5">The sequence shown here is derived from an EMBL/GenBank/DDBJ whole genome shotgun (WGS) entry which is preliminary data.</text>
</comment>
<dbReference type="OrthoDB" id="676979at2759"/>
<dbReference type="FunFam" id="3.80.10.10:FF:000383">
    <property type="entry name" value="Leucine-rich repeat receptor protein kinase EMS1"/>
    <property type="match status" value="1"/>
</dbReference>
<dbReference type="STRING" id="246404.A0A507FEY3"/>
<dbReference type="InterPro" id="IPR001810">
    <property type="entry name" value="F-box_dom"/>
</dbReference>
<evidence type="ECO:0000256" key="1">
    <source>
        <dbReference type="ARBA" id="ARBA00022614"/>
    </source>
</evidence>
<dbReference type="InterPro" id="IPR003591">
    <property type="entry name" value="Leu-rich_rpt_typical-subtyp"/>
</dbReference>
<keyword evidence="2" id="KW-0677">Repeat</keyword>
<evidence type="ECO:0000313" key="5">
    <source>
        <dbReference type="EMBL" id="TPX74783.1"/>
    </source>
</evidence>
<dbReference type="Pfam" id="PF23598">
    <property type="entry name" value="LRR_14"/>
    <property type="match status" value="1"/>
</dbReference>
<dbReference type="Gene3D" id="3.80.10.10">
    <property type="entry name" value="Ribonuclease Inhibitor"/>
    <property type="match status" value="2"/>
</dbReference>
<dbReference type="PANTHER" id="PTHR48004:SF59">
    <property type="entry name" value="LEUCINE-RICH REPEAT-CONTAINING N-TERMINAL PLANT-TYPE DOMAIN-CONTAINING PROTEIN"/>
    <property type="match status" value="1"/>
</dbReference>
<sequence>MTREGKTRASAGSKRARTEDVSASEAPRMPPAEANSDILAIILREVTALKVAISAQQNLSYQQQHLSNQVASINDTLLSIVNTQRHLSIQVQGLANRHKKFYTRLQDLPIEIIGQIFAWIPVQTVFKYRRLSRTINERLLSTEFAVLNLHLPDFVTKSKRKIGGLWLVLPESYQTVIARAVTSRVETVNCSKSIIKKRIPKSISCLTAVQEIWLNDSTLSGAIPDAFGALNNLTTLSLRCNSLTGELPSSFSLLSGLRFLDLSFNQLSGEFPAMPSTNALETIFIGKNRFTGPIPTIFGDPHKLISLFAEDNFFSVIPSSVGRLTSLEFLKISGNPIASEIPSEIWNLAALRCLDMHSCQMLGSLAGMGALRNLVELDVSNNEFSGRLPSREIYNMQSLQELHLIQNQFSGSEGKMLDISRTSLMSMCADPDFQRDHVKGVLQCHIPHDWAPRTEHLSDSDSEHEQEPESDGESDSDSDSDSEFE</sequence>
<feature type="compositionally biased region" description="Acidic residues" evidence="3">
    <location>
        <begin position="468"/>
        <end position="485"/>
    </location>
</feature>
<dbReference type="EMBL" id="QEAP01000108">
    <property type="protein sequence ID" value="TPX74783.1"/>
    <property type="molecule type" value="Genomic_DNA"/>
</dbReference>
<evidence type="ECO:0000256" key="3">
    <source>
        <dbReference type="SAM" id="MobiDB-lite"/>
    </source>
</evidence>
<name>A0A507FEY3_9FUNG</name>
<gene>
    <name evidence="5" type="ORF">CcCBS67573_g03939</name>
</gene>
<dbReference type="SUPFAM" id="SSF52058">
    <property type="entry name" value="L domain-like"/>
    <property type="match status" value="1"/>
</dbReference>
<evidence type="ECO:0000256" key="2">
    <source>
        <dbReference type="ARBA" id="ARBA00022737"/>
    </source>
</evidence>
<dbReference type="PROSITE" id="PS50181">
    <property type="entry name" value="FBOX"/>
    <property type="match status" value="1"/>
</dbReference>
<dbReference type="InterPro" id="IPR032675">
    <property type="entry name" value="LRR_dom_sf"/>
</dbReference>
<dbReference type="Proteomes" id="UP000320333">
    <property type="component" value="Unassembled WGS sequence"/>
</dbReference>
<dbReference type="InterPro" id="IPR001611">
    <property type="entry name" value="Leu-rich_rpt"/>
</dbReference>
<dbReference type="AlphaFoldDB" id="A0A507FEY3"/>
<dbReference type="InterPro" id="IPR055414">
    <property type="entry name" value="LRR_R13L4/SHOC2-like"/>
</dbReference>
<feature type="compositionally biased region" description="Basic and acidic residues" evidence="3">
    <location>
        <begin position="452"/>
        <end position="467"/>
    </location>
</feature>
<protein>
    <recommendedName>
        <fullName evidence="4">F-box domain-containing protein</fullName>
    </recommendedName>
</protein>
<keyword evidence="6" id="KW-1185">Reference proteome</keyword>
<evidence type="ECO:0000313" key="6">
    <source>
        <dbReference type="Proteomes" id="UP000320333"/>
    </source>
</evidence>
<dbReference type="PANTHER" id="PTHR48004">
    <property type="entry name" value="OS01G0149700 PROTEIN"/>
    <property type="match status" value="1"/>
</dbReference>
<dbReference type="SMART" id="SM00369">
    <property type="entry name" value="LRR_TYP"/>
    <property type="match status" value="5"/>
</dbReference>
<organism evidence="5 6">
    <name type="scientific">Chytriomyces confervae</name>
    <dbReference type="NCBI Taxonomy" id="246404"/>
    <lineage>
        <taxon>Eukaryota</taxon>
        <taxon>Fungi</taxon>
        <taxon>Fungi incertae sedis</taxon>
        <taxon>Chytridiomycota</taxon>
        <taxon>Chytridiomycota incertae sedis</taxon>
        <taxon>Chytridiomycetes</taxon>
        <taxon>Chytridiales</taxon>
        <taxon>Chytriomycetaceae</taxon>
        <taxon>Chytriomyces</taxon>
    </lineage>
</organism>
<feature type="region of interest" description="Disordered" evidence="3">
    <location>
        <begin position="1"/>
        <end position="30"/>
    </location>
</feature>
<evidence type="ECO:0000259" key="4">
    <source>
        <dbReference type="PROSITE" id="PS50181"/>
    </source>
</evidence>
<dbReference type="InterPro" id="IPR052941">
    <property type="entry name" value="StomDev_PlantInt_Reg"/>
</dbReference>
<proteinExistence type="predicted"/>
<dbReference type="Pfam" id="PF13855">
    <property type="entry name" value="LRR_8"/>
    <property type="match status" value="1"/>
</dbReference>
<accession>A0A507FEY3</accession>